<name>A0A919YSM4_9BACL</name>
<feature type="chain" id="PRO_5038700671" evidence="1">
    <location>
        <begin position="22"/>
        <end position="300"/>
    </location>
</feature>
<comment type="caution">
    <text evidence="3">The sequence shown here is derived from an EMBL/GenBank/DDBJ whole genome shotgun (WGS) entry which is preliminary data.</text>
</comment>
<gene>
    <name evidence="3" type="primary">opuBC</name>
    <name evidence="3" type="ORF">J40TS1_32510</name>
</gene>
<keyword evidence="4" id="KW-1185">Reference proteome</keyword>
<feature type="domain" description="ABC-type glycine betaine transport system substrate-binding" evidence="2">
    <location>
        <begin position="29"/>
        <end position="293"/>
    </location>
</feature>
<evidence type="ECO:0000259" key="2">
    <source>
        <dbReference type="Pfam" id="PF04069"/>
    </source>
</evidence>
<keyword evidence="1" id="KW-0732">Signal</keyword>
<dbReference type="EMBL" id="BOSE01000006">
    <property type="protein sequence ID" value="GIP17609.1"/>
    <property type="molecule type" value="Genomic_DNA"/>
</dbReference>
<dbReference type="Gene3D" id="3.40.190.120">
    <property type="entry name" value="Osmoprotection protein (prox), domain 2"/>
    <property type="match status" value="1"/>
</dbReference>
<feature type="signal peptide" evidence="1">
    <location>
        <begin position="1"/>
        <end position="21"/>
    </location>
</feature>
<dbReference type="PROSITE" id="PS51257">
    <property type="entry name" value="PROKAR_LIPOPROTEIN"/>
    <property type="match status" value="1"/>
</dbReference>
<dbReference type="AlphaFoldDB" id="A0A919YSM4"/>
<reference evidence="3" key="1">
    <citation type="submission" date="2021-03" db="EMBL/GenBank/DDBJ databases">
        <title>Antimicrobial resistance genes in bacteria isolated from Japanese honey, and their potential for conferring macrolide and lincosamide resistance in the American foulbrood pathogen Paenibacillus larvae.</title>
        <authorList>
            <person name="Okamoto M."/>
            <person name="Kumagai M."/>
            <person name="Kanamori H."/>
            <person name="Takamatsu D."/>
        </authorList>
    </citation>
    <scope>NUCLEOTIDE SEQUENCE</scope>
    <source>
        <strain evidence="3">J40TS1</strain>
    </source>
</reference>
<sequence length="300" mass="34146">MKKHKIRFFALFTLTAILVLAGCSNSSSDKIKIGTQTYSEPKIIAEMYKALIEANTDIAVDIVPDLAASPIVIQSLDKNDIQMATLYTGEIFNGHFEIEDTKDRQKVLEQAQQGFDETFGFKWFDPFGFENTYAFTVRQELADQYGLNTVSDLKEHADTLKLGVDTTWLERDSDGYRAFQEHYGFKFNESFPMEISLVYQAVADQQVDIVLAYTTDPGIKEFNLKTLEDDLQFFPPYDASPVLRKDTLEKHPELEEIVTMLIGKIDAQTMTALNYEVDVNKRSPQEVAVEFLKANNLLQD</sequence>
<evidence type="ECO:0000313" key="4">
    <source>
        <dbReference type="Proteomes" id="UP000683139"/>
    </source>
</evidence>
<accession>A0A919YSM4</accession>
<dbReference type="GO" id="GO:0022857">
    <property type="term" value="F:transmembrane transporter activity"/>
    <property type="evidence" value="ECO:0007669"/>
    <property type="project" value="InterPro"/>
</dbReference>
<dbReference type="Gene3D" id="3.40.190.10">
    <property type="entry name" value="Periplasmic binding protein-like II"/>
    <property type="match status" value="1"/>
</dbReference>
<evidence type="ECO:0000313" key="3">
    <source>
        <dbReference type="EMBL" id="GIP17609.1"/>
    </source>
</evidence>
<dbReference type="GO" id="GO:0043190">
    <property type="term" value="C:ATP-binding cassette (ABC) transporter complex"/>
    <property type="evidence" value="ECO:0007669"/>
    <property type="project" value="InterPro"/>
</dbReference>
<dbReference type="Proteomes" id="UP000683139">
    <property type="component" value="Unassembled WGS sequence"/>
</dbReference>
<dbReference type="Pfam" id="PF04069">
    <property type="entry name" value="OpuAC"/>
    <property type="match status" value="1"/>
</dbReference>
<dbReference type="SUPFAM" id="SSF53850">
    <property type="entry name" value="Periplasmic binding protein-like II"/>
    <property type="match status" value="1"/>
</dbReference>
<protein>
    <submittedName>
        <fullName evidence="3">Choline-binding protein</fullName>
    </submittedName>
</protein>
<proteinExistence type="predicted"/>
<dbReference type="InterPro" id="IPR007210">
    <property type="entry name" value="ABC_Gly_betaine_transp_sub-bd"/>
</dbReference>
<dbReference type="RefSeq" id="WP_213517127.1">
    <property type="nucleotide sequence ID" value="NZ_BOSE01000006.1"/>
</dbReference>
<evidence type="ECO:0000256" key="1">
    <source>
        <dbReference type="SAM" id="SignalP"/>
    </source>
</evidence>
<organism evidence="3 4">
    <name type="scientific">Paenibacillus montaniterrae</name>
    <dbReference type="NCBI Taxonomy" id="429341"/>
    <lineage>
        <taxon>Bacteria</taxon>
        <taxon>Bacillati</taxon>
        <taxon>Bacillota</taxon>
        <taxon>Bacilli</taxon>
        <taxon>Bacillales</taxon>
        <taxon>Paenibacillaceae</taxon>
        <taxon>Paenibacillus</taxon>
    </lineage>
</organism>